<accession>A0A851GMQ9</accession>
<dbReference type="GO" id="GO:0004177">
    <property type="term" value="F:aminopeptidase activity"/>
    <property type="evidence" value="ECO:0007669"/>
    <property type="project" value="UniProtKB-KW"/>
</dbReference>
<sequence>MATYLIESVTETESDGYYFGRFKSMDPICMLGPMDAPVCLIHRMEIERAKSEGRFAEVYDLVEFLDRGEQLFGVRSKPAAIAALVRELGYEELTVPHHYPSGYYAALCEMGVKVKIEHGTLFPQREIKTPEEIEGLREGARISEAGFSRVREILKQSEIGEDDVLMFEGKVLTCEQLRREIRTATSAVGGGSNNPIAASGLQAADCHCIGFGPVKAHEMIVVDIFPRDDDSYYYGDLSRTYVKGEPTAKQRDIYETVYESFQAALAEFGPGKKMADVDRAAREVLDRRGYPTRQREDGKWEGCYCGIGHGLGLDIHEPPSLGDKEGILQVGHVITVEPGLYIPEVGGCRIEDTVLVTEDGYEFINTPDYEWIIE</sequence>
<dbReference type="AlphaFoldDB" id="A0A851GMQ9"/>
<keyword evidence="2" id="KW-0031">Aminopeptidase</keyword>
<dbReference type="PANTHER" id="PTHR46112">
    <property type="entry name" value="AMINOPEPTIDASE"/>
    <property type="match status" value="1"/>
</dbReference>
<dbReference type="EMBL" id="JACBAZ010000004">
    <property type="protein sequence ID" value="NWK56425.1"/>
    <property type="molecule type" value="Genomic_DNA"/>
</dbReference>
<evidence type="ECO:0000259" key="1">
    <source>
        <dbReference type="Pfam" id="PF00557"/>
    </source>
</evidence>
<feature type="domain" description="Peptidase M24" evidence="1">
    <location>
        <begin position="134"/>
        <end position="358"/>
    </location>
</feature>
<dbReference type="Gene3D" id="3.90.230.10">
    <property type="entry name" value="Creatinase/methionine aminopeptidase superfamily"/>
    <property type="match status" value="1"/>
</dbReference>
<dbReference type="InterPro" id="IPR050659">
    <property type="entry name" value="Peptidase_M24B"/>
</dbReference>
<dbReference type="Proteomes" id="UP000557872">
    <property type="component" value="Unassembled WGS sequence"/>
</dbReference>
<evidence type="ECO:0000313" key="3">
    <source>
        <dbReference type="Proteomes" id="UP000557872"/>
    </source>
</evidence>
<keyword evidence="2" id="KW-0378">Hydrolase</keyword>
<comment type="caution">
    <text evidence="2">The sequence shown here is derived from an EMBL/GenBank/DDBJ whole genome shotgun (WGS) entry which is preliminary data.</text>
</comment>
<proteinExistence type="predicted"/>
<dbReference type="InterPro" id="IPR036005">
    <property type="entry name" value="Creatinase/aminopeptidase-like"/>
</dbReference>
<keyword evidence="2" id="KW-0645">Protease</keyword>
<evidence type="ECO:0000313" key="2">
    <source>
        <dbReference type="EMBL" id="NWK56425.1"/>
    </source>
</evidence>
<dbReference type="InterPro" id="IPR000994">
    <property type="entry name" value="Pept_M24"/>
</dbReference>
<reference evidence="2 3" key="1">
    <citation type="submission" date="2020-07" db="EMBL/GenBank/DDBJ databases">
        <title>Roseicoccus Jingziensis gen. nov., sp. nov., isolated from coastal seawater.</title>
        <authorList>
            <person name="Feng X."/>
        </authorList>
    </citation>
    <scope>NUCLEOTIDE SEQUENCE [LARGE SCALE GENOMIC DNA]</scope>
    <source>
        <strain evidence="2 3">N1E253</strain>
    </source>
</reference>
<dbReference type="RefSeq" id="WP_178933202.1">
    <property type="nucleotide sequence ID" value="NZ_JACBAZ010000004.1"/>
</dbReference>
<dbReference type="SUPFAM" id="SSF55920">
    <property type="entry name" value="Creatinase/aminopeptidase"/>
    <property type="match status" value="1"/>
</dbReference>
<gene>
    <name evidence="2" type="ORF">HW115_12445</name>
</gene>
<dbReference type="PANTHER" id="PTHR46112:SF2">
    <property type="entry name" value="XAA-PRO AMINOPEPTIDASE P-RELATED"/>
    <property type="match status" value="1"/>
</dbReference>
<organism evidence="2 3">
    <name type="scientific">Oceaniferula marina</name>
    <dbReference type="NCBI Taxonomy" id="2748318"/>
    <lineage>
        <taxon>Bacteria</taxon>
        <taxon>Pseudomonadati</taxon>
        <taxon>Verrucomicrobiota</taxon>
        <taxon>Verrucomicrobiia</taxon>
        <taxon>Verrucomicrobiales</taxon>
        <taxon>Verrucomicrobiaceae</taxon>
        <taxon>Oceaniferula</taxon>
    </lineage>
</organism>
<keyword evidence="3" id="KW-1185">Reference proteome</keyword>
<name>A0A851GMQ9_9BACT</name>
<dbReference type="Pfam" id="PF00557">
    <property type="entry name" value="Peptidase_M24"/>
    <property type="match status" value="1"/>
</dbReference>
<protein>
    <submittedName>
        <fullName evidence="2">Aminopeptidase P family protein</fullName>
    </submittedName>
</protein>